<dbReference type="PANTHER" id="PTHR30055:SF151">
    <property type="entry name" value="TRANSCRIPTIONAL REGULATORY PROTEIN"/>
    <property type="match status" value="1"/>
</dbReference>
<dbReference type="GO" id="GO:0046677">
    <property type="term" value="P:response to antibiotic"/>
    <property type="evidence" value="ECO:0007669"/>
    <property type="project" value="InterPro"/>
</dbReference>
<organism evidence="7 8">
    <name type="scientific">Ornithinimicrobium pratense</name>
    <dbReference type="NCBI Taxonomy" id="2593973"/>
    <lineage>
        <taxon>Bacteria</taxon>
        <taxon>Bacillati</taxon>
        <taxon>Actinomycetota</taxon>
        <taxon>Actinomycetes</taxon>
        <taxon>Micrococcales</taxon>
        <taxon>Ornithinimicrobiaceae</taxon>
        <taxon>Ornithinimicrobium</taxon>
    </lineage>
</organism>
<dbReference type="InterPro" id="IPR050109">
    <property type="entry name" value="HTH-type_TetR-like_transc_reg"/>
</dbReference>
<dbReference type="SUPFAM" id="SSF48498">
    <property type="entry name" value="Tetracyclin repressor-like, C-terminal domain"/>
    <property type="match status" value="1"/>
</dbReference>
<dbReference type="PRINTS" id="PR00400">
    <property type="entry name" value="TETREPRESSOR"/>
</dbReference>
<gene>
    <name evidence="7" type="ORF">FY030_05815</name>
</gene>
<evidence type="ECO:0000259" key="6">
    <source>
        <dbReference type="PROSITE" id="PS50977"/>
    </source>
</evidence>
<evidence type="ECO:0000256" key="4">
    <source>
        <dbReference type="ARBA" id="ARBA00023163"/>
    </source>
</evidence>
<dbReference type="KEGG" id="serw:FY030_05815"/>
<dbReference type="InterPro" id="IPR036271">
    <property type="entry name" value="Tet_transcr_reg_TetR-rel_C_sf"/>
</dbReference>
<sequence>MARSRTPALTRGRIRDAALALIDEDGLGAVTMRRLAEQLGVQAASLYGHFPTKDDVLDAVANLLVADVDTSGFERGWREGLLTWGRSYRAALMAHPGAVPLIASGTQRRETFLAMADAVHGGLLASGWAPRRATEISGMVKYLVIGSASTPFASGFADDVQVYLNRYPHLTQGAHRLRSEATRIDEDSFELGLRCLIRGLEPGPEGDLTRPSRPLTDA</sequence>
<keyword evidence="2" id="KW-0805">Transcription regulation</keyword>
<evidence type="ECO:0000256" key="1">
    <source>
        <dbReference type="ARBA" id="ARBA00022491"/>
    </source>
</evidence>
<keyword evidence="4" id="KW-0804">Transcription</keyword>
<dbReference type="Proteomes" id="UP000326546">
    <property type="component" value="Chromosome"/>
</dbReference>
<dbReference type="PROSITE" id="PS50977">
    <property type="entry name" value="HTH_TETR_2"/>
    <property type="match status" value="1"/>
</dbReference>
<dbReference type="InterPro" id="IPR009057">
    <property type="entry name" value="Homeodomain-like_sf"/>
</dbReference>
<dbReference type="Gene3D" id="1.10.357.10">
    <property type="entry name" value="Tetracycline Repressor, domain 2"/>
    <property type="match status" value="1"/>
</dbReference>
<evidence type="ECO:0000256" key="2">
    <source>
        <dbReference type="ARBA" id="ARBA00023015"/>
    </source>
</evidence>
<feature type="DNA-binding region" description="H-T-H motif" evidence="5">
    <location>
        <begin position="31"/>
        <end position="50"/>
    </location>
</feature>
<dbReference type="InterPro" id="IPR003012">
    <property type="entry name" value="Tet_transcr_reg_TetR"/>
</dbReference>
<dbReference type="RefSeq" id="WP_158060681.1">
    <property type="nucleotide sequence ID" value="NZ_CP044427.1"/>
</dbReference>
<dbReference type="GO" id="GO:0003700">
    <property type="term" value="F:DNA-binding transcription factor activity"/>
    <property type="evidence" value="ECO:0007669"/>
    <property type="project" value="TreeGrafter"/>
</dbReference>
<dbReference type="Pfam" id="PF02909">
    <property type="entry name" value="TetR_C_1"/>
    <property type="match status" value="1"/>
</dbReference>
<evidence type="ECO:0000256" key="5">
    <source>
        <dbReference type="PROSITE-ProRule" id="PRU00335"/>
    </source>
</evidence>
<name>A0A5J6V5J6_9MICO</name>
<accession>A0A5J6V5J6</accession>
<dbReference type="InterPro" id="IPR004111">
    <property type="entry name" value="Repressor_TetR_C"/>
</dbReference>
<proteinExistence type="predicted"/>
<dbReference type="EMBL" id="CP044427">
    <property type="protein sequence ID" value="QFG68293.1"/>
    <property type="molecule type" value="Genomic_DNA"/>
</dbReference>
<keyword evidence="1" id="KW-0678">Repressor</keyword>
<dbReference type="PANTHER" id="PTHR30055">
    <property type="entry name" value="HTH-TYPE TRANSCRIPTIONAL REGULATOR RUTR"/>
    <property type="match status" value="1"/>
</dbReference>
<feature type="domain" description="HTH tetR-type" evidence="6">
    <location>
        <begin position="8"/>
        <end position="68"/>
    </location>
</feature>
<dbReference type="Pfam" id="PF00440">
    <property type="entry name" value="TetR_N"/>
    <property type="match status" value="1"/>
</dbReference>
<keyword evidence="8" id="KW-1185">Reference proteome</keyword>
<reference evidence="7 8" key="1">
    <citation type="submission" date="2019-09" db="EMBL/GenBank/DDBJ databases">
        <title>Serinicoccus pratensis sp. nov., isolated from meadow soil.</title>
        <authorList>
            <person name="Zhang W."/>
        </authorList>
    </citation>
    <scope>NUCLEOTIDE SEQUENCE [LARGE SCALE GENOMIC DNA]</scope>
    <source>
        <strain evidence="7 8">W204</strain>
    </source>
</reference>
<evidence type="ECO:0000256" key="3">
    <source>
        <dbReference type="ARBA" id="ARBA00023125"/>
    </source>
</evidence>
<dbReference type="OrthoDB" id="2570341at2"/>
<dbReference type="PROSITE" id="PS01081">
    <property type="entry name" value="HTH_TETR_1"/>
    <property type="match status" value="1"/>
</dbReference>
<dbReference type="GO" id="GO:0045892">
    <property type="term" value="P:negative regulation of DNA-templated transcription"/>
    <property type="evidence" value="ECO:0007669"/>
    <property type="project" value="InterPro"/>
</dbReference>
<dbReference type="AlphaFoldDB" id="A0A5J6V5J6"/>
<keyword evidence="3 5" id="KW-0238">DNA-binding</keyword>
<evidence type="ECO:0000313" key="7">
    <source>
        <dbReference type="EMBL" id="QFG68293.1"/>
    </source>
</evidence>
<dbReference type="GO" id="GO:0000976">
    <property type="term" value="F:transcription cis-regulatory region binding"/>
    <property type="evidence" value="ECO:0007669"/>
    <property type="project" value="TreeGrafter"/>
</dbReference>
<dbReference type="SUPFAM" id="SSF46689">
    <property type="entry name" value="Homeodomain-like"/>
    <property type="match status" value="1"/>
</dbReference>
<protein>
    <submittedName>
        <fullName evidence="7">TetR/AcrR family transcriptional regulator</fullName>
    </submittedName>
</protein>
<dbReference type="InterPro" id="IPR001647">
    <property type="entry name" value="HTH_TetR"/>
</dbReference>
<dbReference type="InterPro" id="IPR023772">
    <property type="entry name" value="DNA-bd_HTH_TetR-type_CS"/>
</dbReference>
<evidence type="ECO:0000313" key="8">
    <source>
        <dbReference type="Proteomes" id="UP000326546"/>
    </source>
</evidence>
<dbReference type="PRINTS" id="PR00455">
    <property type="entry name" value="HTHTETR"/>
</dbReference>